<organism evidence="5 6">
    <name type="scientific">Caulochytrium protostelioides</name>
    <dbReference type="NCBI Taxonomy" id="1555241"/>
    <lineage>
        <taxon>Eukaryota</taxon>
        <taxon>Fungi</taxon>
        <taxon>Fungi incertae sedis</taxon>
        <taxon>Chytridiomycota</taxon>
        <taxon>Chytridiomycota incertae sedis</taxon>
        <taxon>Chytridiomycetes</taxon>
        <taxon>Caulochytriales</taxon>
        <taxon>Caulochytriaceae</taxon>
        <taxon>Caulochytrium</taxon>
    </lineage>
</organism>
<comment type="subcellular location">
    <subcellularLocation>
        <location evidence="1">Membrane</location>
    </subcellularLocation>
</comment>
<evidence type="ECO:0000256" key="2">
    <source>
        <dbReference type="ARBA" id="ARBA00023136"/>
    </source>
</evidence>
<dbReference type="GO" id="GO:0000139">
    <property type="term" value="C:Golgi membrane"/>
    <property type="evidence" value="ECO:0007669"/>
    <property type="project" value="TreeGrafter"/>
</dbReference>
<evidence type="ECO:0000313" key="6">
    <source>
        <dbReference type="Proteomes" id="UP000274922"/>
    </source>
</evidence>
<dbReference type="Pfam" id="PF07064">
    <property type="entry name" value="RIC1"/>
    <property type="match status" value="1"/>
</dbReference>
<dbReference type="EMBL" id="ML014271">
    <property type="protein sequence ID" value="RKO99611.1"/>
    <property type="molecule type" value="Genomic_DNA"/>
</dbReference>
<dbReference type="PANTHER" id="PTHR22746">
    <property type="entry name" value="RAB6A-GEF COMPLEX PARTNER PROTEIN 1"/>
    <property type="match status" value="1"/>
</dbReference>
<dbReference type="Pfam" id="PF25440">
    <property type="entry name" value="Beta-prop_RIC1_2nd"/>
    <property type="match status" value="1"/>
</dbReference>
<feature type="compositionally biased region" description="Acidic residues" evidence="3">
    <location>
        <begin position="417"/>
        <end position="435"/>
    </location>
</feature>
<dbReference type="GO" id="GO:0006886">
    <property type="term" value="P:intracellular protein transport"/>
    <property type="evidence" value="ECO:0007669"/>
    <property type="project" value="InterPro"/>
</dbReference>
<sequence length="1695" mass="182036">MYFTQGLSRRLVPSNTEPLGRDWRHRGGPPAPPPQPQDGETEGEGWPSLHTLVCARPLLAHGLIATLTADSVALWSIRVVRSATTLQEDGYNRDLIWNPNGQWLAIITNKGYVHIYQLLPPPGQATTKAYELMLDETAPCGPGEERGAPLINLQFHLALEIDAGISAGTGFEDQLLLCTQTACAFLALSWHGEMQASGSTLLRDLPFASTSSRAQDDPIRHLAPCAIPSLFAWVTQSGQAYIAHRYKMPVGVQHDRIPPRRSSIIDAKRVTTHLQVAWSGLCFYNVEQDELPATVVAVQAATLLMALGLANGDVLVYQLSEDRSVLRFLYRLLQEHPSGSKAPLKTGAVVDLCWSPDGQVLAVTWARMGLGLWGKNGNLLFSTVSEASLPALQRMARKHPDSDIQSETGDAKGDNDAAADDDDDDNDDNDDNDSEAEIEPMLDDYFYAAHHVFFEEGGYNLFVQTPTCLHALPLLHSSVAHNPVGDNVRFPCLVGEDRLKCYAAFMDGVDRQNSVSMAHTNVQAWETVLLPELYLRANWPIRLVAADATGRHLAVAGERGLCMYSMITHKWKFFGNEALEAKFTVTARMVWIGPMLVAACQDVGTTTHSLRGFDRTRPLASSEGAFLEKLPAAVVSLDHLGPHLMVYTGDNVIRYFHFPPGASQLDLVLQMSLSDLILMPSLVTRIAWVVTAPPEQHTIGMVKRAPLILLYQGNLSLLREIDDGRWEHIILAANIDAFEMWVHDDQHISSALWSLSQSQVKCWTNLFGPHRRIMDLESETVVDDFMETLVMTLSSYPITVLPHAGTLLSIEQTFTESHSLQGVLWRSEAKSHLYLHGILRYCLGKDWVDQANAILYEYLHLDYIKHILEVLTHQALEDESDAGADATDHILRKVHRFLEQWPATAAEVMVKCARKIDATLWPYLFSVVGHPSELFDRCLQYEDLASAVSCLIIIQSTETPAVSGQLTMQLLKKSLDLEDLTAAADLVRFLKSIERTEETGLGLTVDTASHPGSAAALGPASAAPRSPAPTSASSTGPRRRFPSELPEIYDKEIMSPFEPSPTAAAAAAAATSALGAAPASPLPPAFGPLDALVAEHAAGLLERRDLRLLFHFCHMMQFPTLEWLRWQRHRAARIVDWAQVFRELHTRLDWPYAPTLADLVSISATSVADKKLARRSRRGTTAAPSADPHGLTVATGAPGAGARHGATRGPHAPSRGMLSHGGKVASIDLHDVSPHKVTGFIPRPAAGKRDDSHRPLMVSTQLRPSGSTASIGAAAGTGVGSSTGSIMHSTSHLGSLGASRGTGIDEAPTAADLSDVATPSHHHTTSISTANLVSDLDQHIRSVSISPRLPGTANGPAGATHGPAPTQPTALFAHNDSTDSFAQDESAFIINADTASVAQTTMTTTGAGPGGGGGAGGADAISTTVSVATGWSANRGHGSRMRWSRHPSSVGAASASAGVSAADLIDPALSPSERPFYALTSPNVATSLDHGSAALRTLSGAGRPPLPPSTADTTGPAPVAAAALAPTASGSASLSPLTTMPPLAPPLTGALLSPPPPSSLGGAVRTTSRTRLASLSPTMTVPMPLRGQYREIALLLEQYLATMRQAGCYDWALVLASMLGHVDTLRRVMEAYLSEDEPAVPETDDDGDDEAPLAAMMGKRQKQGPAAQAIAAWKATLASLPCGAYTELLEELEHR</sequence>
<dbReference type="InterPro" id="IPR040096">
    <property type="entry name" value="Ric1"/>
</dbReference>
<feature type="region of interest" description="Disordered" evidence="3">
    <location>
        <begin position="1345"/>
        <end position="1367"/>
    </location>
</feature>
<dbReference type="SUPFAM" id="SSF50978">
    <property type="entry name" value="WD40 repeat-like"/>
    <property type="match status" value="1"/>
</dbReference>
<feature type="region of interest" description="Disordered" evidence="3">
    <location>
        <begin position="12"/>
        <end position="46"/>
    </location>
</feature>
<feature type="region of interest" description="Disordered" evidence="3">
    <location>
        <begin position="1497"/>
        <end position="1517"/>
    </location>
</feature>
<dbReference type="Proteomes" id="UP000274922">
    <property type="component" value="Unassembled WGS sequence"/>
</dbReference>
<dbReference type="InterPro" id="IPR036322">
    <property type="entry name" value="WD40_repeat_dom_sf"/>
</dbReference>
<feature type="region of interest" description="Disordered" evidence="3">
    <location>
        <begin position="395"/>
        <end position="435"/>
    </location>
</feature>
<evidence type="ECO:0000256" key="1">
    <source>
        <dbReference type="ARBA" id="ARBA00004370"/>
    </source>
</evidence>
<evidence type="ECO:0000313" key="5">
    <source>
        <dbReference type="EMBL" id="RKO99611.1"/>
    </source>
</evidence>
<keyword evidence="2" id="KW-0472">Membrane</keyword>
<evidence type="ECO:0000256" key="3">
    <source>
        <dbReference type="SAM" id="MobiDB-lite"/>
    </source>
</evidence>
<feature type="region of interest" description="Disordered" evidence="3">
    <location>
        <begin position="1261"/>
        <end position="1306"/>
    </location>
</feature>
<feature type="compositionally biased region" description="Low complexity" evidence="3">
    <location>
        <begin position="1014"/>
        <end position="1036"/>
    </location>
</feature>
<reference evidence="6" key="1">
    <citation type="journal article" date="2018" name="Nat. Microbiol.">
        <title>Leveraging single-cell genomics to expand the fungal tree of life.</title>
        <authorList>
            <person name="Ahrendt S.R."/>
            <person name="Quandt C.A."/>
            <person name="Ciobanu D."/>
            <person name="Clum A."/>
            <person name="Salamov A."/>
            <person name="Andreopoulos B."/>
            <person name="Cheng J.F."/>
            <person name="Woyke T."/>
            <person name="Pelin A."/>
            <person name="Henrissat B."/>
            <person name="Reynolds N.K."/>
            <person name="Benny G.L."/>
            <person name="Smith M.E."/>
            <person name="James T.Y."/>
            <person name="Grigoriev I.V."/>
        </authorList>
    </citation>
    <scope>NUCLEOTIDE SEQUENCE [LARGE SCALE GENOMIC DNA]</scope>
    <source>
        <strain evidence="6">ATCC 52028</strain>
    </source>
</reference>
<dbReference type="GO" id="GO:0042147">
    <property type="term" value="P:retrograde transport, endosome to Golgi"/>
    <property type="evidence" value="ECO:0007669"/>
    <property type="project" value="TreeGrafter"/>
</dbReference>
<dbReference type="GO" id="GO:0005829">
    <property type="term" value="C:cytosol"/>
    <property type="evidence" value="ECO:0007669"/>
    <property type="project" value="TreeGrafter"/>
</dbReference>
<accession>A0A4P9X3L9</accession>
<evidence type="ECO:0000259" key="4">
    <source>
        <dbReference type="Pfam" id="PF07064"/>
    </source>
</evidence>
<dbReference type="PANTHER" id="PTHR22746:SF10">
    <property type="entry name" value="GUANINE NUCLEOTIDE EXCHANGE FACTOR SUBUNIT RIC1"/>
    <property type="match status" value="1"/>
</dbReference>
<dbReference type="InterPro" id="IPR009771">
    <property type="entry name" value="RIC1_C"/>
</dbReference>
<feature type="region of interest" description="Disordered" evidence="3">
    <location>
        <begin position="1170"/>
        <end position="1221"/>
    </location>
</feature>
<proteinExistence type="predicted"/>
<name>A0A4P9X3L9_9FUNG</name>
<dbReference type="OrthoDB" id="67540at2759"/>
<protein>
    <recommendedName>
        <fullName evidence="4">RIC1 C-terminal alpha solenoid region domain-containing protein</fullName>
    </recommendedName>
</protein>
<dbReference type="STRING" id="1555241.A0A4P9X3L9"/>
<dbReference type="GO" id="GO:0034066">
    <property type="term" value="C:Ric1-Rgp1 guanyl-nucleotide exchange factor complex"/>
    <property type="evidence" value="ECO:0007669"/>
    <property type="project" value="InterPro"/>
</dbReference>
<gene>
    <name evidence="5" type="ORF">CXG81DRAFT_27636</name>
</gene>
<feature type="compositionally biased region" description="Low complexity" evidence="3">
    <location>
        <begin position="1265"/>
        <end position="1274"/>
    </location>
</feature>
<feature type="domain" description="RIC1 C-terminal alpha solenoid region" evidence="4">
    <location>
        <begin position="836"/>
        <end position="998"/>
    </location>
</feature>
<feature type="region of interest" description="Disordered" evidence="3">
    <location>
        <begin position="1236"/>
        <end position="1255"/>
    </location>
</feature>
<keyword evidence="6" id="KW-1185">Reference proteome</keyword>
<feature type="region of interest" description="Disordered" evidence="3">
    <location>
        <begin position="1014"/>
        <end position="1042"/>
    </location>
</feature>